<evidence type="ECO:0000256" key="4">
    <source>
        <dbReference type="ARBA" id="ARBA00023170"/>
    </source>
</evidence>
<feature type="region of interest" description="Disordered" evidence="10">
    <location>
        <begin position="126"/>
        <end position="199"/>
    </location>
</feature>
<dbReference type="PANTHER" id="PTHR19331:SF487">
    <property type="entry name" value="SOLUBLE SCAVENGER RECEPTOR CYSTEINE-RICH DOMAIN-CONTAINING PROTEIN SSC5D"/>
    <property type="match status" value="1"/>
</dbReference>
<evidence type="ECO:0000256" key="9">
    <source>
        <dbReference type="PROSITE-ProRule" id="PRU00196"/>
    </source>
</evidence>
<dbReference type="PRINTS" id="PR00258">
    <property type="entry name" value="SPERACTRCPTR"/>
</dbReference>
<keyword evidence="14" id="KW-1185">Reference proteome</keyword>
<feature type="region of interest" description="Disordered" evidence="10">
    <location>
        <begin position="415"/>
        <end position="470"/>
    </location>
</feature>
<comment type="subunit">
    <text evidence="7">Interacts with LGALS1 and laminin.</text>
</comment>
<evidence type="ECO:0000256" key="2">
    <source>
        <dbReference type="ARBA" id="ARBA00022737"/>
    </source>
</evidence>
<keyword evidence="5" id="KW-0325">Glycoprotein</keyword>
<comment type="function">
    <text evidence="6">Binds to extracellular matrix proteins. Binds to pathogen-associated molecular patterns (PAMPs) present on the cell walls of Gram-positive and Gram-negative bacteria and fungi, behaving as a pattern recognition receptor (PRR). Induces bacterial and fungal aggregation and subsequent inhibition of PAMP-induced cytokine release. Does not possess intrinsic bactericidal activity. May play a role in the innate defense and homeostasis of certain epithelial surfaces.</text>
</comment>
<evidence type="ECO:0000256" key="10">
    <source>
        <dbReference type="SAM" id="MobiDB-lite"/>
    </source>
</evidence>
<feature type="compositionally biased region" description="Polar residues" evidence="10">
    <location>
        <begin position="420"/>
        <end position="442"/>
    </location>
</feature>
<dbReference type="FunFam" id="3.10.250.10:FF:000007">
    <property type="entry name" value="Soluble scavenger receptor cysteine-rich domain-containing protein SSC5D"/>
    <property type="match status" value="5"/>
</dbReference>
<dbReference type="InterPro" id="IPR001190">
    <property type="entry name" value="SRCR"/>
</dbReference>
<feature type="disulfide bond" evidence="9">
    <location>
        <begin position="237"/>
        <end position="298"/>
    </location>
</feature>
<dbReference type="PANTHER" id="PTHR19331">
    <property type="entry name" value="SCAVENGER RECEPTOR DOMAIN-CONTAINING"/>
    <property type="match status" value="1"/>
</dbReference>
<dbReference type="GO" id="GO:0042494">
    <property type="term" value="P:detection of bacterial lipoprotein"/>
    <property type="evidence" value="ECO:0007669"/>
    <property type="project" value="TreeGrafter"/>
</dbReference>
<feature type="disulfide bond" evidence="9">
    <location>
        <begin position="89"/>
        <end position="99"/>
    </location>
</feature>
<dbReference type="Pfam" id="PF00530">
    <property type="entry name" value="SRCR"/>
    <property type="match status" value="5"/>
</dbReference>
<evidence type="ECO:0000313" key="14">
    <source>
        <dbReference type="Proteomes" id="UP000694394"/>
    </source>
</evidence>
<gene>
    <name evidence="13" type="primary">SSC5D</name>
</gene>
<evidence type="ECO:0000256" key="7">
    <source>
        <dbReference type="ARBA" id="ARBA00064153"/>
    </source>
</evidence>
<dbReference type="Proteomes" id="UP000694394">
    <property type="component" value="Chromosome 22"/>
</dbReference>
<feature type="domain" description="SRCR" evidence="12">
    <location>
        <begin position="20"/>
        <end position="120"/>
    </location>
</feature>
<name>A0A8C5VIQ5_MICMU</name>
<dbReference type="GO" id="GO:0050840">
    <property type="term" value="F:extracellular matrix binding"/>
    <property type="evidence" value="ECO:0007669"/>
    <property type="project" value="TreeGrafter"/>
</dbReference>
<evidence type="ECO:0000256" key="5">
    <source>
        <dbReference type="ARBA" id="ARBA00023180"/>
    </source>
</evidence>
<reference evidence="13" key="3">
    <citation type="submission" date="2025-09" db="UniProtKB">
        <authorList>
            <consortium name="Ensembl"/>
        </authorList>
    </citation>
    <scope>IDENTIFICATION</scope>
</reference>
<feature type="compositionally biased region" description="Polar residues" evidence="10">
    <location>
        <begin position="700"/>
        <end position="709"/>
    </location>
</feature>
<evidence type="ECO:0000259" key="12">
    <source>
        <dbReference type="PROSITE" id="PS50287"/>
    </source>
</evidence>
<dbReference type="EMBL" id="ABDC03026662">
    <property type="status" value="NOT_ANNOTATED_CDS"/>
    <property type="molecule type" value="Genomic_DNA"/>
</dbReference>
<keyword evidence="1 11" id="KW-0732">Signal</keyword>
<feature type="region of interest" description="Disordered" evidence="10">
    <location>
        <begin position="926"/>
        <end position="958"/>
    </location>
</feature>
<feature type="disulfide bond" evidence="9">
    <location>
        <begin position="816"/>
        <end position="877"/>
    </location>
</feature>
<feature type="domain" description="SRCR" evidence="12">
    <location>
        <begin position="305"/>
        <end position="405"/>
    </location>
</feature>
<feature type="region of interest" description="Disordered" evidence="10">
    <location>
        <begin position="609"/>
        <end position="715"/>
    </location>
</feature>
<sequence length="958" mass="100975">MRVLACLLAALVGIQAVERLRLADGPHGCAGRLEVWHGGRWGTVCDDGWDLRDAAVACRQLGCGGALAAPGGAFFGEGAGPVWLSELACRGSEGQLGLCSHRGWKAHICSHEEDAGVVCAGQRVANSRDNPTSPLDGDLWPGLSGELSPSSQEPPVTPAPRPAGSPQNSPRKKSPRPPKQPKSTRAPLLTTGAPRQERLRLVSGPHGCAGRLEIWHGGRWGTVCDDGWDLRDGAVACRELGCGGALAAPGGARFGPGSGPVWMDDVGCGGGEQALRDCPRSPWGRSNCDHSEDAGLVCTGPAPRLRLADGPHGCAGRLEVWHGGRWGSVCDDAWDLRDAAVACRELGCGGALAAPGGAFFGEGSGPIILDDLRCRGNETALRFCPARPWGQHDCHHREDAGAVCDGMPLGYVPPTAPAVDSNTSTSRQVVSRPLSPTVSQAQGTAGISPPPASPTAPREPGPEAGSPQLRLVAGPSRCSGRLEVWHDGRWGTVCDDSWDMRDSAVVCRELGCGGPRQPDPAAGRFGWGAGPIWLDDVGCVGTEASLSDCPAAPWGKHNCAHNEDVGVTCTGPPGLDSVSDPFSWSWIPGLGRDQDTWLPGEMVTKPSATLTSTVPEKTTTKAPGKMPKSTKKWVTKNAKRPTTHPPVTPTTKHSRGLGTQRPPALTSRTTTTLTTEASRRATSEFTTRLTTEAPHRHTSHTTATLTSQGPRERTSKTMAMLTTQGPQEMTSETPIKRIPQASLEPSAEIPAEGSPESPKEPGPTPTASTTEQSGLFRVRLADGPNRCAGRLEVWHAGRWGTVCDDNWDLRDATVACWELGCGKVRPRVGKTHYGPGTGPIWLDDMGCKGSEASLSDCPSGPWGKHNCDHEEDVGLTCTGYTDEDDYPPWTWDPTSGEDLAKGTTVAGVPGRTLSWGTTRRPGVSSLATWHLPVTESETGAPRGDAPRSNVAGVPEPRY</sequence>
<proteinExistence type="predicted"/>
<dbReference type="Ensembl" id="ENSMICT00000044740.2">
    <property type="protein sequence ID" value="ENSMICP00000023249.2"/>
    <property type="gene ID" value="ENSMICG00000032306.2"/>
</dbReference>
<feature type="chain" id="PRO_5034382491" description="Soluble scavenger receptor cysteine-rich domain-containing protein SSC5D" evidence="11">
    <location>
        <begin position="17"/>
        <end position="958"/>
    </location>
</feature>
<protein>
    <recommendedName>
        <fullName evidence="8">Soluble scavenger receptor cysteine-rich domain-containing protein SSC5D</fullName>
    </recommendedName>
</protein>
<dbReference type="InterPro" id="IPR036772">
    <property type="entry name" value="SRCR-like_dom_sf"/>
</dbReference>
<evidence type="ECO:0000256" key="11">
    <source>
        <dbReference type="SAM" id="SignalP"/>
    </source>
</evidence>
<dbReference type="AlphaFoldDB" id="A0A8C5VIQ5"/>
<feature type="disulfide bond" evidence="9">
    <location>
        <begin position="343"/>
        <end position="404"/>
    </location>
</feature>
<feature type="compositionally biased region" description="Pro residues" evidence="10">
    <location>
        <begin position="448"/>
        <end position="459"/>
    </location>
</feature>
<evidence type="ECO:0000256" key="8">
    <source>
        <dbReference type="ARBA" id="ARBA00069168"/>
    </source>
</evidence>
<evidence type="ECO:0000256" key="6">
    <source>
        <dbReference type="ARBA" id="ARBA00058074"/>
    </source>
</evidence>
<dbReference type="GO" id="GO:0005615">
    <property type="term" value="C:extracellular space"/>
    <property type="evidence" value="ECO:0007669"/>
    <property type="project" value="TreeGrafter"/>
</dbReference>
<keyword evidence="2" id="KW-0677">Repeat</keyword>
<dbReference type="PROSITE" id="PS50287">
    <property type="entry name" value="SRCR_2"/>
    <property type="match status" value="5"/>
</dbReference>
<dbReference type="Gene3D" id="3.10.250.10">
    <property type="entry name" value="SRCR-like domain"/>
    <property type="match status" value="5"/>
</dbReference>
<feature type="disulfide bond" evidence="9">
    <location>
        <begin position="330"/>
        <end position="394"/>
    </location>
</feature>
<feature type="disulfide bond" evidence="9">
    <location>
        <begin position="58"/>
        <end position="119"/>
    </location>
</feature>
<evidence type="ECO:0000313" key="13">
    <source>
        <dbReference type="Ensembl" id="ENSMICP00000023249.2"/>
    </source>
</evidence>
<evidence type="ECO:0000256" key="3">
    <source>
        <dbReference type="ARBA" id="ARBA00023157"/>
    </source>
</evidence>
<feature type="disulfide bond" evidence="9">
    <location>
        <begin position="268"/>
        <end position="278"/>
    </location>
</feature>
<feature type="disulfide bond" evidence="9">
    <location>
        <begin position="803"/>
        <end position="867"/>
    </location>
</feature>
<evidence type="ECO:0000256" key="1">
    <source>
        <dbReference type="ARBA" id="ARBA00022729"/>
    </source>
</evidence>
<dbReference type="SMART" id="SM00202">
    <property type="entry name" value="SR"/>
    <property type="match status" value="5"/>
</dbReference>
<feature type="domain" description="SRCR" evidence="12">
    <location>
        <begin position="199"/>
        <end position="299"/>
    </location>
</feature>
<dbReference type="GO" id="GO:0031012">
    <property type="term" value="C:extracellular matrix"/>
    <property type="evidence" value="ECO:0007669"/>
    <property type="project" value="TreeGrafter"/>
</dbReference>
<feature type="disulfide bond" evidence="9">
    <location>
        <begin position="374"/>
        <end position="384"/>
    </location>
</feature>
<feature type="domain" description="SRCR" evidence="12">
    <location>
        <begin position="778"/>
        <end position="878"/>
    </location>
</feature>
<feature type="domain" description="SRCR" evidence="12">
    <location>
        <begin position="469"/>
        <end position="570"/>
    </location>
</feature>
<keyword evidence="3 9" id="KW-1015">Disulfide bond</keyword>
<feature type="disulfide bond" evidence="9">
    <location>
        <begin position="224"/>
        <end position="288"/>
    </location>
</feature>
<feature type="compositionally biased region" description="Basic residues" evidence="10">
    <location>
        <begin position="628"/>
        <end position="642"/>
    </location>
</feature>
<reference evidence="13" key="2">
    <citation type="submission" date="2025-08" db="UniProtKB">
        <authorList>
            <consortium name="Ensembl"/>
        </authorList>
    </citation>
    <scope>IDENTIFICATION</scope>
</reference>
<dbReference type="SUPFAM" id="SSF56487">
    <property type="entry name" value="SRCR-like"/>
    <property type="match status" value="5"/>
</dbReference>
<feature type="compositionally biased region" description="Low complexity" evidence="10">
    <location>
        <begin position="664"/>
        <end position="676"/>
    </location>
</feature>
<organism evidence="13 14">
    <name type="scientific">Microcebus murinus</name>
    <name type="common">Gray mouse lemur</name>
    <name type="synonym">Lemur murinus</name>
    <dbReference type="NCBI Taxonomy" id="30608"/>
    <lineage>
        <taxon>Eukaryota</taxon>
        <taxon>Metazoa</taxon>
        <taxon>Chordata</taxon>
        <taxon>Craniata</taxon>
        <taxon>Vertebrata</taxon>
        <taxon>Euteleostomi</taxon>
        <taxon>Mammalia</taxon>
        <taxon>Eutheria</taxon>
        <taxon>Euarchontoglires</taxon>
        <taxon>Primates</taxon>
        <taxon>Strepsirrhini</taxon>
        <taxon>Lemuriformes</taxon>
        <taxon>Cheirogaleidae</taxon>
        <taxon>Microcebus</taxon>
    </lineage>
</organism>
<keyword evidence="4" id="KW-0675">Receptor</keyword>
<feature type="region of interest" description="Disordered" evidence="10">
    <location>
        <begin position="745"/>
        <end position="778"/>
    </location>
</feature>
<dbReference type="PROSITE" id="PS00420">
    <property type="entry name" value="SRCR_1"/>
    <property type="match status" value="5"/>
</dbReference>
<dbReference type="GO" id="GO:0006952">
    <property type="term" value="P:defense response"/>
    <property type="evidence" value="ECO:0007669"/>
    <property type="project" value="TreeGrafter"/>
</dbReference>
<feature type="disulfide bond" evidence="9">
    <location>
        <begin position="45"/>
        <end position="109"/>
    </location>
</feature>
<reference evidence="13" key="1">
    <citation type="submission" date="2016-12" db="EMBL/GenBank/DDBJ databases">
        <title>Mouse lemur reference genome and diversity panel.</title>
        <authorList>
            <person name="Harris R."/>
            <person name="Larsen P."/>
            <person name="Liu Y."/>
            <person name="Hughes D.S."/>
            <person name="Murali S."/>
            <person name="Raveendran M."/>
            <person name="Korchina V."/>
            <person name="Wang M."/>
            <person name="Jhangiani S."/>
            <person name="Bandaranaike D."/>
            <person name="Bellair M."/>
            <person name="Blankenburg K."/>
            <person name="Chao H."/>
            <person name="Dahdouli M."/>
            <person name="Dinh H."/>
            <person name="Doddapaneni H."/>
            <person name="English A."/>
            <person name="Firestine M."/>
            <person name="Gnanaolivu R."/>
            <person name="Gross S."/>
            <person name="Hernandez B."/>
            <person name="Javaid M."/>
            <person name="Jayaseelan J."/>
            <person name="Jones J."/>
            <person name="Khan Z."/>
            <person name="Kovar C."/>
            <person name="Kurapati P."/>
            <person name="Le B."/>
            <person name="Lee S."/>
            <person name="Li M."/>
            <person name="Mathew T."/>
            <person name="Narasimhan A."/>
            <person name="Ngo D."/>
            <person name="Nguyen L."/>
            <person name="Okwuonu G."/>
            <person name="Ongeri F."/>
            <person name="Osuji N."/>
            <person name="Pu L.-L."/>
            <person name="Puazo M."/>
            <person name="Quiroz J."/>
            <person name="Raj R."/>
            <person name="Rajbhandari K."/>
            <person name="Reid J.G."/>
            <person name="Santibanez J."/>
            <person name="Sexton D."/>
            <person name="Skinner E."/>
            <person name="Vee V."/>
            <person name="Weissenberger G."/>
            <person name="Wu Y."/>
            <person name="Xin Y."/>
            <person name="Han Y."/>
            <person name="Campbell C."/>
            <person name="Brown A."/>
            <person name="Sullivan B."/>
            <person name="Shelton J."/>
            <person name="Brown S."/>
            <person name="Dudchenko O."/>
            <person name="Machol I."/>
            <person name="Durand N."/>
            <person name="Shamim M."/>
            <person name="Lieberman A."/>
            <person name="Muzny D.M."/>
            <person name="Richards S."/>
            <person name="Yoder A."/>
            <person name="Worley K.C."/>
            <person name="Rogers J."/>
            <person name="Gibbs R.A."/>
        </authorList>
    </citation>
    <scope>NUCLEOTIDE SEQUENCE [LARGE SCALE GENOMIC DNA]</scope>
</reference>
<dbReference type="GeneTree" id="ENSGT00940000162592"/>
<feature type="disulfide bond" evidence="9">
    <location>
        <begin position="539"/>
        <end position="549"/>
    </location>
</feature>
<feature type="compositionally biased region" description="Polar residues" evidence="10">
    <location>
        <begin position="609"/>
        <end position="621"/>
    </location>
</feature>
<dbReference type="GO" id="GO:0016020">
    <property type="term" value="C:membrane"/>
    <property type="evidence" value="ECO:0007669"/>
    <property type="project" value="InterPro"/>
</dbReference>
<accession>A0A8C5VIQ5</accession>
<feature type="signal peptide" evidence="11">
    <location>
        <begin position="1"/>
        <end position="16"/>
    </location>
</feature>
<feature type="disulfide bond" evidence="9">
    <location>
        <begin position="847"/>
        <end position="857"/>
    </location>
</feature>
<comment type="caution">
    <text evidence="9">Lacks conserved residue(s) required for the propagation of feature annotation.</text>
</comment>